<dbReference type="InterPro" id="IPR000015">
    <property type="entry name" value="Fimb_usher"/>
</dbReference>
<dbReference type="Pfam" id="PF13953">
    <property type="entry name" value="PapC_C"/>
    <property type="match status" value="1"/>
</dbReference>
<comment type="similarity">
    <text evidence="2 10">Belongs to the fimbrial export usher family.</text>
</comment>
<dbReference type="PANTHER" id="PTHR30451">
    <property type="entry name" value="OUTER MEMBRANE USHER PROTEIN"/>
    <property type="match status" value="1"/>
</dbReference>
<dbReference type="GO" id="GO:0015473">
    <property type="term" value="F:fimbrial usher porin activity"/>
    <property type="evidence" value="ECO:0007669"/>
    <property type="project" value="InterPro"/>
</dbReference>
<evidence type="ECO:0000256" key="8">
    <source>
        <dbReference type="ARBA" id="ARBA00023136"/>
    </source>
</evidence>
<dbReference type="EMBL" id="AP009243">
    <property type="protein sequence ID" value="BAG80499.1"/>
    <property type="molecule type" value="Genomic_DNA"/>
</dbReference>
<feature type="domain" description="PapC N-terminal" evidence="13">
    <location>
        <begin position="29"/>
        <end position="175"/>
    </location>
</feature>
<evidence type="ECO:0000256" key="4">
    <source>
        <dbReference type="ARBA" id="ARBA00022452"/>
    </source>
</evidence>
<evidence type="ECO:0000256" key="9">
    <source>
        <dbReference type="ARBA" id="ARBA00023237"/>
    </source>
</evidence>
<dbReference type="Gene3D" id="2.60.40.2610">
    <property type="entry name" value="Outer membrane usher protein FimD, plug domain"/>
    <property type="match status" value="1"/>
</dbReference>
<protein>
    <submittedName>
        <fullName evidence="14">Fimbrial usher protein</fullName>
    </submittedName>
</protein>
<feature type="domain" description="PapC-like C-terminal" evidence="12">
    <location>
        <begin position="788"/>
        <end position="846"/>
    </location>
</feature>
<dbReference type="InterPro" id="IPR037224">
    <property type="entry name" value="PapC_N_sf"/>
</dbReference>
<keyword evidence="7 11" id="KW-0732">Signal</keyword>
<dbReference type="InterPro" id="IPR018030">
    <property type="entry name" value="Fimbrial_membr_usher_CS"/>
</dbReference>
<evidence type="ECO:0000256" key="2">
    <source>
        <dbReference type="ARBA" id="ARBA00008064"/>
    </source>
</evidence>
<dbReference type="GO" id="GO:0009279">
    <property type="term" value="C:cell outer membrane"/>
    <property type="evidence" value="ECO:0007669"/>
    <property type="project" value="UniProtKB-SubCell"/>
</dbReference>
<dbReference type="Gene3D" id="2.60.40.2070">
    <property type="match status" value="1"/>
</dbReference>
<dbReference type="Gene3D" id="2.60.40.3110">
    <property type="match status" value="1"/>
</dbReference>
<keyword evidence="14" id="KW-0614">Plasmid</keyword>
<evidence type="ECO:0000256" key="6">
    <source>
        <dbReference type="ARBA" id="ARBA00022692"/>
    </source>
</evidence>
<feature type="signal peptide" evidence="11">
    <location>
        <begin position="1"/>
        <end position="26"/>
    </location>
</feature>
<dbReference type="GO" id="GO:0009297">
    <property type="term" value="P:pilus assembly"/>
    <property type="evidence" value="ECO:0007669"/>
    <property type="project" value="InterPro"/>
</dbReference>
<gene>
    <name evidence="14" type="ordered locus">ECSE_P3-0060</name>
</gene>
<dbReference type="AlphaFoldDB" id="A0A979GK67"/>
<feature type="chain" id="PRO_5036857147" evidence="11">
    <location>
        <begin position="27"/>
        <end position="870"/>
    </location>
</feature>
<evidence type="ECO:0000256" key="10">
    <source>
        <dbReference type="RuleBase" id="RU003884"/>
    </source>
</evidence>
<dbReference type="Pfam" id="PF13954">
    <property type="entry name" value="PapC_N"/>
    <property type="match status" value="1"/>
</dbReference>
<evidence type="ECO:0000256" key="7">
    <source>
        <dbReference type="ARBA" id="ARBA00022729"/>
    </source>
</evidence>
<evidence type="ECO:0000256" key="1">
    <source>
        <dbReference type="ARBA" id="ARBA00004571"/>
    </source>
</evidence>
<evidence type="ECO:0000259" key="12">
    <source>
        <dbReference type="Pfam" id="PF13953"/>
    </source>
</evidence>
<dbReference type="PANTHER" id="PTHR30451:SF21">
    <property type="entry name" value="FIMBRIAL USHER DOMAIN-CONTAINING PROTEIN YDET-RELATED"/>
    <property type="match status" value="1"/>
</dbReference>
<keyword evidence="4" id="KW-1134">Transmembrane beta strand</keyword>
<reference evidence="14 15" key="1">
    <citation type="journal article" date="2008" name="DNA Res.">
        <title>Complete genome sequence and comparative analysis of the wild-type commensal Escherichia coli strain SE11 isolated from a healthy adult.</title>
        <authorList>
            <person name="Oshima K."/>
            <person name="Toh H."/>
            <person name="Ogura Y."/>
            <person name="Sasamoto H."/>
            <person name="Morita H."/>
            <person name="Park S.-H."/>
            <person name="Ooka T."/>
            <person name="Iyoda S."/>
            <person name="Taylor T.D."/>
            <person name="Hayashi T."/>
            <person name="Itoh K."/>
            <person name="Hattori M."/>
        </authorList>
    </citation>
    <scope>NUCLEOTIDE SEQUENCE [LARGE SCALE GENOMIC DNA]</scope>
    <source>
        <strain evidence="14 15">SE11</strain>
    </source>
</reference>
<dbReference type="SUPFAM" id="SSF141729">
    <property type="entry name" value="FimD N-terminal domain-like"/>
    <property type="match status" value="1"/>
</dbReference>
<evidence type="ECO:0000313" key="14">
    <source>
        <dbReference type="EMBL" id="BAG80499.1"/>
    </source>
</evidence>
<accession>A0A979GK67</accession>
<evidence type="ECO:0000256" key="11">
    <source>
        <dbReference type="SAM" id="SignalP"/>
    </source>
</evidence>
<sequence length="870" mass="96416">MKIKSTFKLHNLSVAIIACLSSAAYAEDYFDPDLLSLGNRDMSLTDLSAFSEQGYSAPGVYIVDIYVNGNYLKTDSIRFEHDKTNTLKPLFSLNDLNEIGVNLHSLKGTEHLPHDRASIDNLSLIPFSSFVFDNSKQRLNINVAQVHMQKETDNRLARKFWDQGIPALFVNYSYSGSQGQTRGNKNKSSTTSDFLSLNAGANLGAWRLRSNMNWTQSGFESEQYDTFEDAYRKQKSSQSKWDTGDTYLQRDVQFLNSELTIGDYRTTSITEQLIDGFQFRGVSLSSSEYMIPAALRGFAPVITGYARTNAEVIVTQNGYSIYQTHVAPGPFRIDDLPGGSSAGDIYVSVKESDGTVHGFRQAYSTLPEMQRQGDFKFEYSVGRYKQSGYSTYENTPLFSNTSFLYGLPHNVTAMGNLLYSGDYQSVSLGAAFSLGMLGTLSTSVTSSVTEGRDNDKLRGYSVNARYSKSLTETGTLFQLASYRYSTPDFRTFSEANVEEYRGSSYINYMLSGRRKDTWSLILNQSITSGLSVGVSGRRDNYWDRHSTTSLSAGLNGTFRQTSWSLNYNIDRVRGNGSWPENRELSLSVSVPFSAFMSSGSMSSANFNYRTAHNNQGRTTNMVSLNGSALEENRLSWNISENWSNSSRNYQRDENFSAGVSYDSQYARLYGGYGRTSQSNTYNYGASGSLLAHPGGVIVSRQNIGNAAALVHVPDVPGARVMNGRDIHTDNKGFALVPYVAIYEKNNITIDPVSLSDGIELSETSKATYPTKGAIVSVEYKVHSGQQALINLTHDGKPVPLGAFVTIGDQVFIVGHSGQVYVSGVPESGRLKVKWGDKESYVANYKLNAKSPRHSESDEKWRPLQEINVVL</sequence>
<keyword evidence="3 10" id="KW-0813">Transport</keyword>
<dbReference type="Pfam" id="PF00577">
    <property type="entry name" value="Usher"/>
    <property type="match status" value="1"/>
</dbReference>
<evidence type="ECO:0000256" key="3">
    <source>
        <dbReference type="ARBA" id="ARBA00022448"/>
    </source>
</evidence>
<dbReference type="PROSITE" id="PS01151">
    <property type="entry name" value="FIMBRIAL_USHER"/>
    <property type="match status" value="1"/>
</dbReference>
<evidence type="ECO:0000313" key="15">
    <source>
        <dbReference type="Proteomes" id="UP000008199"/>
    </source>
</evidence>
<keyword evidence="9 10" id="KW-0998">Cell outer membrane</keyword>
<dbReference type="RefSeq" id="WP_000695297.1">
    <property type="nucleotide sequence ID" value="NC_011416.1"/>
</dbReference>
<dbReference type="PROSITE" id="PS51257">
    <property type="entry name" value="PROKAR_LIPOPROTEIN"/>
    <property type="match status" value="1"/>
</dbReference>
<evidence type="ECO:0000256" key="5">
    <source>
        <dbReference type="ARBA" id="ARBA00022558"/>
    </source>
</evidence>
<evidence type="ECO:0000259" key="13">
    <source>
        <dbReference type="Pfam" id="PF13954"/>
    </source>
</evidence>
<geneLocation type="plasmid" evidence="14 15">
    <name>pSE11-3</name>
</geneLocation>
<dbReference type="KEGG" id="ecy:ECSE_P3-0060"/>
<keyword evidence="8 10" id="KW-0472">Membrane</keyword>
<dbReference type="InterPro" id="IPR025885">
    <property type="entry name" value="PapC_N"/>
</dbReference>
<keyword evidence="6 10" id="KW-0812">Transmembrane</keyword>
<dbReference type="Proteomes" id="UP000008199">
    <property type="component" value="Plasmid pSE11-3"/>
</dbReference>
<dbReference type="InterPro" id="IPR043142">
    <property type="entry name" value="PapC-like_C_sf"/>
</dbReference>
<organism evidence="14 15">
    <name type="scientific">Escherichia coli (strain SE11)</name>
    <dbReference type="NCBI Taxonomy" id="409438"/>
    <lineage>
        <taxon>Bacteria</taxon>
        <taxon>Pseudomonadati</taxon>
        <taxon>Pseudomonadota</taxon>
        <taxon>Gammaproteobacteria</taxon>
        <taxon>Enterobacterales</taxon>
        <taxon>Enterobacteriaceae</taxon>
        <taxon>Escherichia</taxon>
    </lineage>
</organism>
<proteinExistence type="inferred from homology"/>
<dbReference type="InterPro" id="IPR025949">
    <property type="entry name" value="PapC-like_C"/>
</dbReference>
<keyword evidence="5 10" id="KW-1029">Fimbrium biogenesis</keyword>
<name>A0A979GK67_ECOSE</name>
<dbReference type="Gene3D" id="3.10.20.410">
    <property type="match status" value="1"/>
</dbReference>
<dbReference type="InterPro" id="IPR042186">
    <property type="entry name" value="FimD_plug_dom"/>
</dbReference>
<comment type="subcellular location">
    <subcellularLocation>
        <location evidence="1 10">Cell outer membrane</location>
        <topology evidence="1 10">Multi-pass membrane protein</topology>
    </subcellularLocation>
</comment>